<dbReference type="EMBL" id="BBYQ01000093">
    <property type="protein sequence ID" value="GAP30762.1"/>
    <property type="molecule type" value="Genomic_DNA"/>
</dbReference>
<evidence type="ECO:0000313" key="5">
    <source>
        <dbReference type="Proteomes" id="UP000037179"/>
    </source>
</evidence>
<feature type="region of interest" description="Disordered" evidence="1">
    <location>
        <begin position="1"/>
        <end position="20"/>
    </location>
</feature>
<dbReference type="AlphaFoldDB" id="A0A0B8NA21"/>
<dbReference type="InterPro" id="IPR049449">
    <property type="entry name" value="TesB_ACOT8-like_N"/>
</dbReference>
<proteinExistence type="predicted"/>
<dbReference type="Proteomes" id="UP000180166">
    <property type="component" value="Chromosome"/>
</dbReference>
<evidence type="ECO:0000256" key="1">
    <source>
        <dbReference type="SAM" id="MobiDB-lite"/>
    </source>
</evidence>
<evidence type="ECO:0000313" key="4">
    <source>
        <dbReference type="EMBL" id="GAP30762.1"/>
    </source>
</evidence>
<dbReference type="OrthoDB" id="9813282at2"/>
<organism evidence="4 5">
    <name type="scientific">Nocardia seriolae</name>
    <dbReference type="NCBI Taxonomy" id="37332"/>
    <lineage>
        <taxon>Bacteria</taxon>
        <taxon>Bacillati</taxon>
        <taxon>Actinomycetota</taxon>
        <taxon>Actinomycetes</taxon>
        <taxon>Mycobacteriales</taxon>
        <taxon>Nocardiaceae</taxon>
        <taxon>Nocardia</taxon>
    </lineage>
</organism>
<feature type="compositionally biased region" description="Low complexity" evidence="1">
    <location>
        <begin position="1"/>
        <end position="17"/>
    </location>
</feature>
<accession>A0A0B8NA21</accession>
<dbReference type="RefSeq" id="WP_033089404.1">
    <property type="nucleotide sequence ID" value="NZ_AP017900.1"/>
</dbReference>
<name>A0A0B8NA21_9NOCA</name>
<dbReference type="KEGG" id="nsr:NS506_04032"/>
<keyword evidence="5" id="KW-1185">Reference proteome</keyword>
<evidence type="ECO:0000313" key="3">
    <source>
        <dbReference type="EMBL" id="APA98080.1"/>
    </source>
</evidence>
<feature type="domain" description="Acyl-CoA thioesterase-like N-terminal HotDog" evidence="2">
    <location>
        <begin position="206"/>
        <end position="288"/>
    </location>
</feature>
<evidence type="ECO:0000259" key="2">
    <source>
        <dbReference type="Pfam" id="PF13622"/>
    </source>
</evidence>
<dbReference type="Proteomes" id="UP000037179">
    <property type="component" value="Unassembled WGS sequence"/>
</dbReference>
<evidence type="ECO:0000313" key="6">
    <source>
        <dbReference type="Proteomes" id="UP000180166"/>
    </source>
</evidence>
<dbReference type="Pfam" id="PF13622">
    <property type="entry name" value="4HBT_3"/>
    <property type="match status" value="1"/>
</dbReference>
<reference evidence="4 5" key="2">
    <citation type="journal article" date="2016" name="Genome Announc.">
        <title>Draft Genome Sequence of Erythromycin- and Oxytetracycline-Sensitive Nocardia seriolae Strain U-1 (NBRC 110359).</title>
        <authorList>
            <person name="Imajoh M."/>
            <person name="Sukeda M."/>
            <person name="Shimizu M."/>
            <person name="Yamane J."/>
            <person name="Ohnishi K."/>
            <person name="Oshima S."/>
        </authorList>
    </citation>
    <scope>NUCLEOTIDE SEQUENCE [LARGE SCALE GENOMIC DNA]</scope>
    <source>
        <strain evidence="4 5">U-1</strain>
    </source>
</reference>
<gene>
    <name evidence="3" type="ORF">NS506_04032</name>
    <name evidence="4" type="ORF">NSK11_contig00093-0028</name>
</gene>
<dbReference type="Gene3D" id="3.10.129.10">
    <property type="entry name" value="Hotdog Thioesterase"/>
    <property type="match status" value="2"/>
</dbReference>
<dbReference type="InterPro" id="IPR029069">
    <property type="entry name" value="HotDog_dom_sf"/>
</dbReference>
<dbReference type="GeneID" id="93375481"/>
<protein>
    <recommendedName>
        <fullName evidence="2">Acyl-CoA thioesterase-like N-terminal HotDog domain-containing protein</fullName>
    </recommendedName>
</protein>
<reference evidence="5" key="1">
    <citation type="submission" date="2015-07" db="EMBL/GenBank/DDBJ databases">
        <title>Nocardia seriolae U-1 whole genome shotgun sequence.</title>
        <authorList>
            <person name="Imajoh M."/>
            <person name="Fukumoto Y."/>
            <person name="Sukeda M."/>
            <person name="Yamane J."/>
            <person name="Yamasaki K."/>
            <person name="Shimizu M."/>
            <person name="Ohnishi K."/>
            <person name="Oshima S."/>
        </authorList>
    </citation>
    <scope>NUCLEOTIDE SEQUENCE [LARGE SCALE GENOMIC DNA]</scope>
    <source>
        <strain evidence="5">U-1</strain>
    </source>
</reference>
<dbReference type="SUPFAM" id="SSF54637">
    <property type="entry name" value="Thioesterase/thiol ester dehydrase-isomerase"/>
    <property type="match status" value="2"/>
</dbReference>
<dbReference type="EMBL" id="CP017839">
    <property type="protein sequence ID" value="APA98080.1"/>
    <property type="molecule type" value="Genomic_DNA"/>
</dbReference>
<sequence>MTSSTTSSAISPAAQPPRTVAAPDPIARAAEVSVFPTLPTERRFHITAPATAEGRVHARQLLPLETARTGTHLAGSLGPLVDFALGRATQTVLSPTVAIRTATLRLDLLSAATAPGATVDAHASIVDFDDHTVYGEALITTSDGRPIARASTRMLIVAGEIAPTDPGTAITPVHPPTSLTDLLAARTQPATTDSLTAPTAAWMANPWGIAHGGIPVAVAGLALEQATRLAAGPAAVLDPTITYHRPLTLDAPDIRATTRIDRLGARTIATTTTVYQQDPDRPAATATAALLRHAGRK</sequence>
<reference evidence="3 6" key="3">
    <citation type="submission" date="2016-10" db="EMBL/GenBank/DDBJ databases">
        <title>Genome sequence of Nocardia seriolae strain EM150506, isolated from Anguila japonica.</title>
        <authorList>
            <person name="Han H.-J."/>
        </authorList>
    </citation>
    <scope>NUCLEOTIDE SEQUENCE [LARGE SCALE GENOMIC DNA]</scope>
    <source>
        <strain evidence="3 6">EM150506</strain>
    </source>
</reference>